<evidence type="ECO:0000313" key="4">
    <source>
        <dbReference type="EMBL" id="SEO64014.1"/>
    </source>
</evidence>
<dbReference type="GO" id="GO:0003677">
    <property type="term" value="F:DNA binding"/>
    <property type="evidence" value="ECO:0007669"/>
    <property type="project" value="InterPro"/>
</dbReference>
<dbReference type="NCBIfam" id="TIGR00426">
    <property type="entry name" value="competence protein ComEA helix-hairpin-helix repeat region"/>
    <property type="match status" value="1"/>
</dbReference>
<feature type="domain" description="Helix-hairpin-helix DNA-binding motif class 1" evidence="2">
    <location>
        <begin position="187"/>
        <end position="206"/>
    </location>
</feature>
<dbReference type="EMBL" id="CP076607">
    <property type="protein sequence ID" value="QWU15035.1"/>
    <property type="molecule type" value="Genomic_DNA"/>
</dbReference>
<dbReference type="InterPro" id="IPR010994">
    <property type="entry name" value="RuvA_2-like"/>
</dbReference>
<dbReference type="STRING" id="1333845.SAMN04487895_109241"/>
<evidence type="ECO:0000313" key="6">
    <source>
        <dbReference type="Proteomes" id="UP000683429"/>
    </source>
</evidence>
<accession>A0A1H8RCZ8</accession>
<evidence type="ECO:0000256" key="1">
    <source>
        <dbReference type="SAM" id="MobiDB-lite"/>
    </source>
</evidence>
<feature type="compositionally biased region" description="Basic and acidic residues" evidence="1">
    <location>
        <begin position="65"/>
        <end position="75"/>
    </location>
</feature>
<dbReference type="Proteomes" id="UP000198809">
    <property type="component" value="Unassembled WGS sequence"/>
</dbReference>
<dbReference type="InterPro" id="IPR051675">
    <property type="entry name" value="Endo/Exo/Phosphatase_dom_1"/>
</dbReference>
<reference evidence="3 6" key="2">
    <citation type="submission" date="2021-06" db="EMBL/GenBank/DDBJ databases">
        <title>Whole genome sequence of Paenibacillus sophorae DSM23020 for comparative genomics.</title>
        <authorList>
            <person name="Kim M.-J."/>
            <person name="Lee G."/>
            <person name="Shin J.-H."/>
        </authorList>
    </citation>
    <scope>NUCLEOTIDE SEQUENCE [LARGE SCALE GENOMIC DNA]</scope>
    <source>
        <strain evidence="3 6">DSM 23020</strain>
    </source>
</reference>
<evidence type="ECO:0000313" key="3">
    <source>
        <dbReference type="EMBL" id="QWU15035.1"/>
    </source>
</evidence>
<feature type="compositionally biased region" description="Polar residues" evidence="1">
    <location>
        <begin position="48"/>
        <end position="64"/>
    </location>
</feature>
<dbReference type="GO" id="GO:0015628">
    <property type="term" value="P:protein secretion by the type II secretion system"/>
    <property type="evidence" value="ECO:0007669"/>
    <property type="project" value="TreeGrafter"/>
</dbReference>
<feature type="region of interest" description="Disordered" evidence="1">
    <location>
        <begin position="48"/>
        <end position="146"/>
    </location>
</feature>
<feature type="domain" description="Helix-hairpin-helix DNA-binding motif class 1" evidence="2">
    <location>
        <begin position="157"/>
        <end position="176"/>
    </location>
</feature>
<gene>
    <name evidence="3" type="ORF">KP014_24530</name>
    <name evidence="4" type="ORF">SAMN04487895_109241</name>
</gene>
<feature type="compositionally biased region" description="Low complexity" evidence="1">
    <location>
        <begin position="133"/>
        <end position="145"/>
    </location>
</feature>
<evidence type="ECO:0000259" key="2">
    <source>
        <dbReference type="SMART" id="SM00278"/>
    </source>
</evidence>
<dbReference type="RefSeq" id="WP_051500165.1">
    <property type="nucleotide sequence ID" value="NZ_CP076607.1"/>
</dbReference>
<protein>
    <submittedName>
        <fullName evidence="4">Competence protein ComEA</fullName>
    </submittedName>
    <submittedName>
        <fullName evidence="3">Helix-hairpin-helix domain-containing protein</fullName>
    </submittedName>
</protein>
<dbReference type="InterPro" id="IPR003583">
    <property type="entry name" value="Hlx-hairpin-Hlx_DNA-bd_motif"/>
</dbReference>
<dbReference type="Gene3D" id="1.10.150.320">
    <property type="entry name" value="Photosystem II 12 kDa extrinsic protein"/>
    <property type="match status" value="1"/>
</dbReference>
<dbReference type="PANTHER" id="PTHR21180">
    <property type="entry name" value="ENDONUCLEASE/EXONUCLEASE/PHOSPHATASE FAMILY DOMAIN-CONTAINING PROTEIN 1"/>
    <property type="match status" value="1"/>
</dbReference>
<dbReference type="AlphaFoldDB" id="A0A1H8RCZ8"/>
<dbReference type="SUPFAM" id="SSF47781">
    <property type="entry name" value="RuvA domain 2-like"/>
    <property type="match status" value="1"/>
</dbReference>
<sequence length="209" mass="21198">MNKISIIGAIAVALIGGGLIWTAGNGDEQGITGWETLNAEVAKAIESGQTATVGGSPVSDSENAASRETDKIKEAEEADGNPGRKSGDDKDAASQENAKSVAVPNGDGAGYAARAEEGGSLVTDASARDRAAASRAPAADAPASAEGKVNVNTAGISELTALPGIGEKKAQSILDYRNQHGAFHNASDLGKVKGIGPKMLEKLRPYVLF</sequence>
<keyword evidence="6" id="KW-1185">Reference proteome</keyword>
<dbReference type="InterPro" id="IPR004509">
    <property type="entry name" value="Competence_ComEA_HhH"/>
</dbReference>
<dbReference type="GO" id="GO:0015627">
    <property type="term" value="C:type II protein secretion system complex"/>
    <property type="evidence" value="ECO:0007669"/>
    <property type="project" value="TreeGrafter"/>
</dbReference>
<dbReference type="Pfam" id="PF12836">
    <property type="entry name" value="HHH_3"/>
    <property type="match status" value="1"/>
</dbReference>
<proteinExistence type="predicted"/>
<name>A0A1H8RCZ8_9BACL</name>
<dbReference type="Proteomes" id="UP000683429">
    <property type="component" value="Chromosome"/>
</dbReference>
<dbReference type="OrthoDB" id="9790239at2"/>
<evidence type="ECO:0000313" key="5">
    <source>
        <dbReference type="Proteomes" id="UP000198809"/>
    </source>
</evidence>
<dbReference type="EMBL" id="FODH01000009">
    <property type="protein sequence ID" value="SEO64014.1"/>
    <property type="molecule type" value="Genomic_DNA"/>
</dbReference>
<dbReference type="PANTHER" id="PTHR21180:SF32">
    <property type="entry name" value="ENDONUCLEASE_EXONUCLEASE_PHOSPHATASE FAMILY DOMAIN-CONTAINING PROTEIN 1"/>
    <property type="match status" value="1"/>
</dbReference>
<dbReference type="SMART" id="SM00278">
    <property type="entry name" value="HhH1"/>
    <property type="match status" value="2"/>
</dbReference>
<reference evidence="4 5" key="1">
    <citation type="submission" date="2016-10" db="EMBL/GenBank/DDBJ databases">
        <authorList>
            <person name="de Groot N.N."/>
        </authorList>
    </citation>
    <scope>NUCLEOTIDE SEQUENCE [LARGE SCALE GENOMIC DNA]</scope>
    <source>
        <strain evidence="4 5">CGMCC 1.10238</strain>
    </source>
</reference>
<dbReference type="GO" id="GO:0006281">
    <property type="term" value="P:DNA repair"/>
    <property type="evidence" value="ECO:0007669"/>
    <property type="project" value="InterPro"/>
</dbReference>
<organism evidence="4 5">
    <name type="scientific">Paenibacillus sophorae</name>
    <dbReference type="NCBI Taxonomy" id="1333845"/>
    <lineage>
        <taxon>Bacteria</taxon>
        <taxon>Bacillati</taxon>
        <taxon>Bacillota</taxon>
        <taxon>Bacilli</taxon>
        <taxon>Bacillales</taxon>
        <taxon>Paenibacillaceae</taxon>
        <taxon>Paenibacillus</taxon>
    </lineage>
</organism>